<comment type="caution">
    <text evidence="3">The sequence shown here is derived from an EMBL/GenBank/DDBJ whole genome shotgun (WGS) entry which is preliminary data.</text>
</comment>
<evidence type="ECO:0000259" key="2">
    <source>
        <dbReference type="Pfam" id="PF17667"/>
    </source>
</evidence>
<dbReference type="Proteomes" id="UP001143981">
    <property type="component" value="Unassembled WGS sequence"/>
</dbReference>
<dbReference type="AlphaFoldDB" id="A0A9W8CWI7"/>
<evidence type="ECO:0000313" key="4">
    <source>
        <dbReference type="Proteomes" id="UP001143981"/>
    </source>
</evidence>
<dbReference type="SUPFAM" id="SSF56112">
    <property type="entry name" value="Protein kinase-like (PK-like)"/>
    <property type="match status" value="1"/>
</dbReference>
<evidence type="ECO:0000256" key="1">
    <source>
        <dbReference type="SAM" id="MobiDB-lite"/>
    </source>
</evidence>
<dbReference type="EMBL" id="JANBOI010001885">
    <property type="protein sequence ID" value="KAJ1725944.1"/>
    <property type="molecule type" value="Genomic_DNA"/>
</dbReference>
<sequence>YNGTRAILKLMWTPNNRLPEPAVYDVLIQAGVQHIPEVYDSGTVIEDSFGYQIDYLLIEDAGVLLAEYIGSLNSLGTAGKCNAAAEITQKVLDCLVQARQAGVLHHDISTGNIAVCNGKLVVIDWGYAKLVEDDGRGNSCTGSSVDDLARKWRFDKEIVMKNEDKHDPITGTPRYMSILILVGAHQCSITDDAESALYILLEAAFKYLFEWDGKYIGTYLSIVTNFECSTNVEQLEAIATANSDQGKATADSDWSKATADSDQGKATADSDWSKATADSDRGKATSTPDPNEVASTSDWTPKQTELHAELHTKCKESALKGSLTYSAKVKRLVAVLNAAQLRDMRSRAYWPQDDAVTMVVSGLSGRISNSGNDLVRAGSTLSHYMPCMQC</sequence>
<reference evidence="3" key="1">
    <citation type="submission" date="2022-07" db="EMBL/GenBank/DDBJ databases">
        <title>Phylogenomic reconstructions and comparative analyses of Kickxellomycotina fungi.</title>
        <authorList>
            <person name="Reynolds N.K."/>
            <person name="Stajich J.E."/>
            <person name="Barry K."/>
            <person name="Grigoriev I.V."/>
            <person name="Crous P."/>
            <person name="Smith M.E."/>
        </authorList>
    </citation>
    <scope>NUCLEOTIDE SEQUENCE</scope>
    <source>
        <strain evidence="3">BCRC 34381</strain>
    </source>
</reference>
<dbReference type="Pfam" id="PF17667">
    <property type="entry name" value="Pkinase_fungal"/>
    <property type="match status" value="1"/>
</dbReference>
<keyword evidence="4" id="KW-1185">Reference proteome</keyword>
<feature type="domain" description="Fungal-type protein kinase" evidence="2">
    <location>
        <begin position="99"/>
        <end position="201"/>
    </location>
</feature>
<name>A0A9W8CWI7_9FUNG</name>
<gene>
    <name evidence="3" type="ORF">LPJ61_005529</name>
</gene>
<feature type="compositionally biased region" description="Polar residues" evidence="1">
    <location>
        <begin position="284"/>
        <end position="301"/>
    </location>
</feature>
<dbReference type="OrthoDB" id="2747778at2759"/>
<dbReference type="InterPro" id="IPR040976">
    <property type="entry name" value="Pkinase_fungal"/>
</dbReference>
<organism evidence="3 4">
    <name type="scientific">Coemansia biformis</name>
    <dbReference type="NCBI Taxonomy" id="1286918"/>
    <lineage>
        <taxon>Eukaryota</taxon>
        <taxon>Fungi</taxon>
        <taxon>Fungi incertae sedis</taxon>
        <taxon>Zoopagomycota</taxon>
        <taxon>Kickxellomycotina</taxon>
        <taxon>Kickxellomycetes</taxon>
        <taxon>Kickxellales</taxon>
        <taxon>Kickxellaceae</taxon>
        <taxon>Coemansia</taxon>
    </lineage>
</organism>
<feature type="region of interest" description="Disordered" evidence="1">
    <location>
        <begin position="242"/>
        <end position="301"/>
    </location>
</feature>
<dbReference type="InterPro" id="IPR011009">
    <property type="entry name" value="Kinase-like_dom_sf"/>
</dbReference>
<accession>A0A9W8CWI7</accession>
<protein>
    <recommendedName>
        <fullName evidence="2">Fungal-type protein kinase domain-containing protein</fullName>
    </recommendedName>
</protein>
<feature type="non-terminal residue" evidence="3">
    <location>
        <position position="390"/>
    </location>
</feature>
<dbReference type="Gene3D" id="1.10.510.10">
    <property type="entry name" value="Transferase(Phosphotransferase) domain 1"/>
    <property type="match status" value="1"/>
</dbReference>
<evidence type="ECO:0000313" key="3">
    <source>
        <dbReference type="EMBL" id="KAJ1725944.1"/>
    </source>
</evidence>
<proteinExistence type="predicted"/>